<keyword evidence="4" id="KW-0813">Transport</keyword>
<dbReference type="InterPro" id="IPR037363">
    <property type="entry name" value="Sec13/Seh1_fam"/>
</dbReference>
<dbReference type="PROSITE" id="PS50082">
    <property type="entry name" value="WD_REPEATS_2"/>
    <property type="match status" value="1"/>
</dbReference>
<evidence type="ECO:0000256" key="1">
    <source>
        <dbReference type="ARBA" id="ARBA00004259"/>
    </source>
</evidence>
<keyword evidence="5 10" id="KW-0853">WD repeat</keyword>
<proteinExistence type="inferred from homology"/>
<dbReference type="GO" id="GO:1904263">
    <property type="term" value="P:positive regulation of TORC1 signaling"/>
    <property type="evidence" value="ECO:0007669"/>
    <property type="project" value="TreeGrafter"/>
</dbReference>
<dbReference type="InterPro" id="IPR015943">
    <property type="entry name" value="WD40/YVTN_repeat-like_dom_sf"/>
</dbReference>
<dbReference type="GO" id="GO:0005198">
    <property type="term" value="F:structural molecule activity"/>
    <property type="evidence" value="ECO:0007669"/>
    <property type="project" value="InterPro"/>
</dbReference>
<dbReference type="InterPro" id="IPR036322">
    <property type="entry name" value="WD40_repeat_dom_sf"/>
</dbReference>
<evidence type="ECO:0000256" key="2">
    <source>
        <dbReference type="ARBA" id="ARBA00004371"/>
    </source>
</evidence>
<dbReference type="GO" id="GO:0005764">
    <property type="term" value="C:lysosome"/>
    <property type="evidence" value="ECO:0007669"/>
    <property type="project" value="UniProtKB-SubCell"/>
</dbReference>
<keyword evidence="7" id="KW-0653">Protein transport</keyword>
<dbReference type="PANTHER" id="PTHR11024:SF3">
    <property type="entry name" value="NUCLEOPORIN SEH1"/>
    <property type="match status" value="1"/>
</dbReference>
<evidence type="ECO:0000256" key="8">
    <source>
        <dbReference type="ARBA" id="ARBA00023228"/>
    </source>
</evidence>
<keyword evidence="11" id="KW-1185">Reference proteome</keyword>
<dbReference type="SMART" id="SM00320">
    <property type="entry name" value="WD40"/>
    <property type="match status" value="2"/>
</dbReference>
<feature type="repeat" description="WD" evidence="10">
    <location>
        <begin position="96"/>
        <end position="128"/>
    </location>
</feature>
<evidence type="ECO:0000256" key="10">
    <source>
        <dbReference type="PROSITE-ProRule" id="PRU00221"/>
    </source>
</evidence>
<accession>A0A914UNS9</accession>
<sequence>AAGCDDPNAQGSRVTIFEYNDSLRKWFKVETLPEVSDPVCDVAFAPSVGRSYHLLAVASRNVHIFSLKPLQSAIADSDIPSDSATSKFSVKELASFDEHGGQVWRVSWNITGTVLSSAGSDGTIKVWKTNYMNSWKLVSSLRPHEQGIEQDAVLAPFNVHEGQHYY</sequence>
<comment type="subcellular location">
    <subcellularLocation>
        <location evidence="2">Lysosome</location>
    </subcellularLocation>
    <subcellularLocation>
        <location evidence="1">Nucleus envelope</location>
    </subcellularLocation>
</comment>
<evidence type="ECO:0000313" key="11">
    <source>
        <dbReference type="Proteomes" id="UP000887566"/>
    </source>
</evidence>
<dbReference type="PANTHER" id="PTHR11024">
    <property type="entry name" value="NUCLEAR PORE COMPLEX PROTEIN SEC13 / SEH1 FAMILY MEMBER"/>
    <property type="match status" value="1"/>
</dbReference>
<dbReference type="AlphaFoldDB" id="A0A914UNS9"/>
<evidence type="ECO:0000256" key="7">
    <source>
        <dbReference type="ARBA" id="ARBA00022927"/>
    </source>
</evidence>
<reference evidence="12" key="1">
    <citation type="submission" date="2022-11" db="UniProtKB">
        <authorList>
            <consortium name="WormBaseParasite"/>
        </authorList>
    </citation>
    <scope>IDENTIFICATION</scope>
</reference>
<evidence type="ECO:0000313" key="12">
    <source>
        <dbReference type="WBParaSite" id="PSAMB.scaffold11079size3610.g33847.t1"/>
    </source>
</evidence>
<dbReference type="Pfam" id="PF00400">
    <property type="entry name" value="WD40"/>
    <property type="match status" value="1"/>
</dbReference>
<evidence type="ECO:0000256" key="3">
    <source>
        <dbReference type="ARBA" id="ARBA00010102"/>
    </source>
</evidence>
<evidence type="ECO:0000256" key="6">
    <source>
        <dbReference type="ARBA" id="ARBA00022737"/>
    </source>
</evidence>
<dbReference type="GO" id="GO:0015031">
    <property type="term" value="P:protein transport"/>
    <property type="evidence" value="ECO:0007669"/>
    <property type="project" value="UniProtKB-KW"/>
</dbReference>
<dbReference type="SUPFAM" id="SSF50978">
    <property type="entry name" value="WD40 repeat-like"/>
    <property type="match status" value="1"/>
</dbReference>
<keyword evidence="8" id="KW-0458">Lysosome</keyword>
<dbReference type="GO" id="GO:0035859">
    <property type="term" value="C:Seh1-associated complex"/>
    <property type="evidence" value="ECO:0007669"/>
    <property type="project" value="TreeGrafter"/>
</dbReference>
<evidence type="ECO:0000256" key="4">
    <source>
        <dbReference type="ARBA" id="ARBA00022448"/>
    </source>
</evidence>
<organism evidence="11 12">
    <name type="scientific">Plectus sambesii</name>
    <dbReference type="NCBI Taxonomy" id="2011161"/>
    <lineage>
        <taxon>Eukaryota</taxon>
        <taxon>Metazoa</taxon>
        <taxon>Ecdysozoa</taxon>
        <taxon>Nematoda</taxon>
        <taxon>Chromadorea</taxon>
        <taxon>Plectida</taxon>
        <taxon>Plectina</taxon>
        <taxon>Plectoidea</taxon>
        <taxon>Plectidae</taxon>
        <taxon>Plectus</taxon>
    </lineage>
</organism>
<keyword evidence="6" id="KW-0677">Repeat</keyword>
<dbReference type="Proteomes" id="UP000887566">
    <property type="component" value="Unplaced"/>
</dbReference>
<dbReference type="WBParaSite" id="PSAMB.scaffold11079size3610.g33847.t1">
    <property type="protein sequence ID" value="PSAMB.scaffold11079size3610.g33847.t1"/>
    <property type="gene ID" value="PSAMB.scaffold11079size3610.g33847"/>
</dbReference>
<dbReference type="Gene3D" id="2.130.10.10">
    <property type="entry name" value="YVTN repeat-like/Quinoprotein amine dehydrogenase"/>
    <property type="match status" value="1"/>
</dbReference>
<protein>
    <submittedName>
        <fullName evidence="12">Nucleoporin SEH1</fullName>
    </submittedName>
</protein>
<keyword evidence="9" id="KW-0539">Nucleus</keyword>
<name>A0A914UNS9_9BILA</name>
<dbReference type="GO" id="GO:0034198">
    <property type="term" value="P:cellular response to amino acid starvation"/>
    <property type="evidence" value="ECO:0007669"/>
    <property type="project" value="TreeGrafter"/>
</dbReference>
<dbReference type="PROSITE" id="PS50294">
    <property type="entry name" value="WD_REPEATS_REGION"/>
    <property type="match status" value="1"/>
</dbReference>
<evidence type="ECO:0000256" key="9">
    <source>
        <dbReference type="ARBA" id="ARBA00023242"/>
    </source>
</evidence>
<dbReference type="InterPro" id="IPR001680">
    <property type="entry name" value="WD40_rpt"/>
</dbReference>
<comment type="similarity">
    <text evidence="3">Belongs to the WD repeat SEC13 family.</text>
</comment>
<dbReference type="GO" id="GO:0031080">
    <property type="term" value="C:nuclear pore outer ring"/>
    <property type="evidence" value="ECO:0007669"/>
    <property type="project" value="TreeGrafter"/>
</dbReference>
<evidence type="ECO:0000256" key="5">
    <source>
        <dbReference type="ARBA" id="ARBA00022574"/>
    </source>
</evidence>